<name>A0A383AEA0_9ZZZZ</name>
<reference evidence="1" key="1">
    <citation type="submission" date="2018-05" db="EMBL/GenBank/DDBJ databases">
        <authorList>
            <person name="Lanie J.A."/>
            <person name="Ng W.-L."/>
            <person name="Kazmierczak K.M."/>
            <person name="Andrzejewski T.M."/>
            <person name="Davidsen T.M."/>
            <person name="Wayne K.J."/>
            <person name="Tettelin H."/>
            <person name="Glass J.I."/>
            <person name="Rusch D."/>
            <person name="Podicherti R."/>
            <person name="Tsui H.-C.T."/>
            <person name="Winkler M.E."/>
        </authorList>
    </citation>
    <scope>NUCLEOTIDE SEQUENCE</scope>
</reference>
<sequence>MGAPGLDDLKWPQPVRPGNVLSARTEVLSADPSRLKPCLGVVRSKIQISNQSGEAVMELTAINWVLRRPVPTTY</sequence>
<organism evidence="1">
    <name type="scientific">marine metagenome</name>
    <dbReference type="NCBI Taxonomy" id="408172"/>
    <lineage>
        <taxon>unclassified sequences</taxon>
        <taxon>metagenomes</taxon>
        <taxon>ecological metagenomes</taxon>
    </lineage>
</organism>
<dbReference type="InterPro" id="IPR029069">
    <property type="entry name" value="HotDog_dom_sf"/>
</dbReference>
<dbReference type="EMBL" id="UINC01191323">
    <property type="protein sequence ID" value="SVE05913.1"/>
    <property type="molecule type" value="Genomic_DNA"/>
</dbReference>
<evidence type="ECO:0000313" key="1">
    <source>
        <dbReference type="EMBL" id="SVE05913.1"/>
    </source>
</evidence>
<gene>
    <name evidence="1" type="ORF">METZ01_LOCUS458767</name>
</gene>
<evidence type="ECO:0008006" key="2">
    <source>
        <dbReference type="Google" id="ProtNLM"/>
    </source>
</evidence>
<dbReference type="AlphaFoldDB" id="A0A383AEA0"/>
<accession>A0A383AEA0</accession>
<protein>
    <recommendedName>
        <fullName evidence="2">N-terminal of MaoC-like dehydratase domain-containing protein</fullName>
    </recommendedName>
</protein>
<dbReference type="SUPFAM" id="SSF54637">
    <property type="entry name" value="Thioesterase/thiol ester dehydrase-isomerase"/>
    <property type="match status" value="1"/>
</dbReference>
<proteinExistence type="predicted"/>
<dbReference type="Gene3D" id="3.10.129.10">
    <property type="entry name" value="Hotdog Thioesterase"/>
    <property type="match status" value="1"/>
</dbReference>